<dbReference type="GO" id="GO:0016491">
    <property type="term" value="F:oxidoreductase activity"/>
    <property type="evidence" value="ECO:0007669"/>
    <property type="project" value="UniProtKB-KW"/>
</dbReference>
<dbReference type="InterPro" id="IPR050416">
    <property type="entry name" value="FAD-linked_Oxidoreductase"/>
</dbReference>
<protein>
    <recommendedName>
        <fullName evidence="5">FAD-binding PCMH-type domain-containing protein</fullName>
    </recommendedName>
</protein>
<dbReference type="Gene3D" id="3.40.462.20">
    <property type="match status" value="1"/>
</dbReference>
<evidence type="ECO:0000313" key="7">
    <source>
        <dbReference type="Proteomes" id="UP001274830"/>
    </source>
</evidence>
<dbReference type="InterPro" id="IPR006093">
    <property type="entry name" value="Oxy_OxRdtase_FAD_BS"/>
</dbReference>
<dbReference type="AlphaFoldDB" id="A0AAE0WT25"/>
<dbReference type="InterPro" id="IPR036318">
    <property type="entry name" value="FAD-bd_PCMH-like_sf"/>
</dbReference>
<dbReference type="Proteomes" id="UP001274830">
    <property type="component" value="Unassembled WGS sequence"/>
</dbReference>
<evidence type="ECO:0000256" key="4">
    <source>
        <dbReference type="ARBA" id="ARBA00023002"/>
    </source>
</evidence>
<dbReference type="InterPro" id="IPR016166">
    <property type="entry name" value="FAD-bd_PCMH"/>
</dbReference>
<proteinExistence type="inferred from homology"/>
<dbReference type="GO" id="GO:0071949">
    <property type="term" value="F:FAD binding"/>
    <property type="evidence" value="ECO:0007669"/>
    <property type="project" value="InterPro"/>
</dbReference>
<evidence type="ECO:0000256" key="3">
    <source>
        <dbReference type="ARBA" id="ARBA00022827"/>
    </source>
</evidence>
<evidence type="ECO:0000259" key="5">
    <source>
        <dbReference type="PROSITE" id="PS51387"/>
    </source>
</evidence>
<dbReference type="SUPFAM" id="SSF56176">
    <property type="entry name" value="FAD-binding/transporter-associated domain-like"/>
    <property type="match status" value="1"/>
</dbReference>
<evidence type="ECO:0000313" key="6">
    <source>
        <dbReference type="EMBL" id="KAK3677297.1"/>
    </source>
</evidence>
<name>A0AAE0WT25_9PEZI</name>
<dbReference type="PANTHER" id="PTHR42973:SF7">
    <property type="entry name" value="FAD-BINDING PCMH-TYPE DOMAIN-CONTAINING PROTEIN"/>
    <property type="match status" value="1"/>
</dbReference>
<dbReference type="Pfam" id="PF01565">
    <property type="entry name" value="FAD_binding_4"/>
    <property type="match status" value="1"/>
</dbReference>
<accession>A0AAE0WT25</accession>
<sequence>MLDKNELATLLPGVDVKIPSEGDDVTKYISRWSNTRLSLPAAIITPVTETDIISTIHFTSARKEENLKVIPTGGGHGTFVPIDSRTLYLDLRNFKSIHLDEDAETVTFGGGVVSGEVLKYLGERGWYTSVPNSNAVGMVGYVLGGGSSPFNAVKGLAIDNLIMMRVITAGGVVVKVGPESVGEEADLFRALCGAGFGFGVVVQVTLKTWRVENLGMQEDKVWTRKLIFPPTAIRTAAGTFVKIQKPDDRMVVVLLLMRAPPSAPRPGAPMIMLNASFFGPVTDAEEAAVALFDESITSQAIVADTGAVSVSSMNDFSAPLDRHGDFKEFYSAWSPGLSAETIVTAFDRWLAFGDATPEAKAASFMVFAAKGTKAMLEHDPESQKFFPRPLRSRNVFVQAVPWWTAEKAEDSSRTWAAETMALVNAPQHDRLVEGNGLADRDRLTAHAANLSKGIDLSTTWATSQLKEIRRIKGIWDAGNLFWNPIVDGV</sequence>
<dbReference type="PROSITE" id="PS00862">
    <property type="entry name" value="OX2_COVAL_FAD"/>
    <property type="match status" value="1"/>
</dbReference>
<gene>
    <name evidence="6" type="ORF">LTR78_002835</name>
</gene>
<dbReference type="InterPro" id="IPR016169">
    <property type="entry name" value="FAD-bd_PCMH_sub2"/>
</dbReference>
<organism evidence="6 7">
    <name type="scientific">Recurvomyces mirabilis</name>
    <dbReference type="NCBI Taxonomy" id="574656"/>
    <lineage>
        <taxon>Eukaryota</taxon>
        <taxon>Fungi</taxon>
        <taxon>Dikarya</taxon>
        <taxon>Ascomycota</taxon>
        <taxon>Pezizomycotina</taxon>
        <taxon>Dothideomycetes</taxon>
        <taxon>Dothideomycetidae</taxon>
        <taxon>Mycosphaerellales</taxon>
        <taxon>Teratosphaeriaceae</taxon>
        <taxon>Recurvomyces</taxon>
    </lineage>
</organism>
<comment type="similarity">
    <text evidence="1">Belongs to the oxygen-dependent FAD-linked oxidoreductase family.</text>
</comment>
<dbReference type="PROSITE" id="PS51387">
    <property type="entry name" value="FAD_PCMH"/>
    <property type="match status" value="1"/>
</dbReference>
<dbReference type="Gene3D" id="3.30.465.10">
    <property type="match status" value="1"/>
</dbReference>
<comment type="caution">
    <text evidence="6">The sequence shown here is derived from an EMBL/GenBank/DDBJ whole genome shotgun (WGS) entry which is preliminary data.</text>
</comment>
<keyword evidence="2" id="KW-0285">Flavoprotein</keyword>
<feature type="domain" description="FAD-binding PCMH-type" evidence="5">
    <location>
        <begin position="36"/>
        <end position="211"/>
    </location>
</feature>
<evidence type="ECO:0000256" key="2">
    <source>
        <dbReference type="ARBA" id="ARBA00022630"/>
    </source>
</evidence>
<keyword evidence="7" id="KW-1185">Reference proteome</keyword>
<keyword evidence="3" id="KW-0274">FAD</keyword>
<keyword evidence="4" id="KW-0560">Oxidoreductase</keyword>
<dbReference type="PANTHER" id="PTHR42973">
    <property type="entry name" value="BINDING OXIDOREDUCTASE, PUTATIVE (AFU_ORTHOLOGUE AFUA_1G17690)-RELATED"/>
    <property type="match status" value="1"/>
</dbReference>
<dbReference type="EMBL" id="JAUTXT010000007">
    <property type="protein sequence ID" value="KAK3677297.1"/>
    <property type="molecule type" value="Genomic_DNA"/>
</dbReference>
<reference evidence="6" key="1">
    <citation type="submission" date="2023-07" db="EMBL/GenBank/DDBJ databases">
        <title>Black Yeasts Isolated from many extreme environments.</title>
        <authorList>
            <person name="Coleine C."/>
            <person name="Stajich J.E."/>
            <person name="Selbmann L."/>
        </authorList>
    </citation>
    <scope>NUCLEOTIDE SEQUENCE</scope>
    <source>
        <strain evidence="6">CCFEE 5485</strain>
    </source>
</reference>
<dbReference type="InterPro" id="IPR006094">
    <property type="entry name" value="Oxid_FAD_bind_N"/>
</dbReference>
<evidence type="ECO:0000256" key="1">
    <source>
        <dbReference type="ARBA" id="ARBA00005466"/>
    </source>
</evidence>